<dbReference type="Proteomes" id="UP000003242">
    <property type="component" value="Unassembled WGS sequence"/>
</dbReference>
<dbReference type="OrthoDB" id="31158at2"/>
<sequence>MIEVTKHYMEGFPCLHVSCGERPKGVILFYHGWSSNKEKQEVRARLLAAYGYDVIIPDAVNHGERGTLDYDSKRMYGNFWQTVFQSFREVPLWLKYIIHWNRRVPKILMGHSMGAITALGIMSFFDEFCAAVAINGTGWWAEADRLFHQDLDIPPFKGQHALEMNFRVTDPYKHAHLLGGRAILALNGAADTTVNPLSQKKYMEELSHKEEVTSEHILYEGVGHYVTTNMMGDAIAWLERNIPRY</sequence>
<dbReference type="RefSeq" id="WP_007391282.1">
    <property type="nucleotide sequence ID" value="NZ_ADGP01000020.1"/>
</dbReference>
<evidence type="ECO:0000313" key="2">
    <source>
        <dbReference type="EMBL" id="EFD93926.1"/>
    </source>
</evidence>
<dbReference type="SUPFAM" id="SSF53474">
    <property type="entry name" value="alpha/beta-Hydrolases"/>
    <property type="match status" value="1"/>
</dbReference>
<dbReference type="AlphaFoldDB" id="D3LUZ8"/>
<evidence type="ECO:0000313" key="5">
    <source>
        <dbReference type="Proteomes" id="UP000004018"/>
    </source>
</evidence>
<dbReference type="InterPro" id="IPR051044">
    <property type="entry name" value="MAG_DAG_Lipase"/>
</dbReference>
<feature type="domain" description="Serine aminopeptidase S33" evidence="1">
    <location>
        <begin position="22"/>
        <end position="123"/>
    </location>
</feature>
<evidence type="ECO:0000259" key="1">
    <source>
        <dbReference type="Pfam" id="PF12146"/>
    </source>
</evidence>
<dbReference type="Proteomes" id="UP000004018">
    <property type="component" value="Unassembled WGS sequence"/>
</dbReference>
<dbReference type="EMBL" id="ADGP01000020">
    <property type="protein sequence ID" value="EFD93926.1"/>
    <property type="molecule type" value="Genomic_DNA"/>
</dbReference>
<reference evidence="4" key="1">
    <citation type="submission" date="2009-12" db="EMBL/GenBank/DDBJ databases">
        <title>Sequence of Clostridiales genomosp. BVAB3 str. UPII9-5.</title>
        <authorList>
            <person name="Madupu R."/>
            <person name="Durkin A.S."/>
            <person name="Torralba M."/>
            <person name="Methe B."/>
            <person name="Sutton G.G."/>
            <person name="Strausberg R.L."/>
            <person name="Nelson K.E."/>
        </authorList>
    </citation>
    <scope>NUCLEOTIDE SEQUENCE [LARGE SCALE GENOMIC DNA]</scope>
    <source>
        <strain evidence="4">28L</strain>
    </source>
</reference>
<dbReference type="Pfam" id="PF12146">
    <property type="entry name" value="Hydrolase_4"/>
    <property type="match status" value="1"/>
</dbReference>
<evidence type="ECO:0000313" key="4">
    <source>
        <dbReference type="Proteomes" id="UP000003242"/>
    </source>
</evidence>
<organism evidence="2 4">
    <name type="scientific">Megasphaera lornae</name>
    <dbReference type="NCBI Taxonomy" id="1000568"/>
    <lineage>
        <taxon>Bacteria</taxon>
        <taxon>Bacillati</taxon>
        <taxon>Bacillota</taxon>
        <taxon>Negativicutes</taxon>
        <taxon>Veillonellales</taxon>
        <taxon>Veillonellaceae</taxon>
        <taxon>Megasphaera</taxon>
    </lineage>
</organism>
<evidence type="ECO:0000313" key="3">
    <source>
        <dbReference type="EMBL" id="EGL39910.1"/>
    </source>
</evidence>
<comment type="caution">
    <text evidence="2">The sequence shown here is derived from an EMBL/GenBank/DDBJ whole genome shotgun (WGS) entry which is preliminary data.</text>
</comment>
<reference evidence="2" key="2">
    <citation type="submission" date="2009-12" db="EMBL/GenBank/DDBJ databases">
        <authorList>
            <person name="Madupu R."/>
            <person name="Durkin A.S."/>
            <person name="Torralba M."/>
            <person name="Methe B."/>
            <person name="Sutton G.G."/>
            <person name="Strausberg R.L."/>
            <person name="Nelson K.E."/>
        </authorList>
    </citation>
    <scope>NUCLEOTIDE SEQUENCE</scope>
    <source>
        <strain evidence="2">28L</strain>
    </source>
</reference>
<name>D3LUZ8_9FIRM</name>
<reference evidence="3 5" key="3">
    <citation type="submission" date="2011-04" db="EMBL/GenBank/DDBJ databases">
        <authorList>
            <person name="Harkins D.M."/>
            <person name="Madupu R."/>
            <person name="Durkin A.S."/>
            <person name="Torralba M."/>
            <person name="Methe B."/>
            <person name="Sutton G.G."/>
            <person name="Nelson K.E."/>
        </authorList>
    </citation>
    <scope>NUCLEOTIDE SEQUENCE [LARGE SCALE GENOMIC DNA]</scope>
    <source>
        <strain evidence="3 5">UPII 199-6</strain>
    </source>
</reference>
<keyword evidence="5" id="KW-1185">Reference proteome</keyword>
<gene>
    <name evidence="2" type="ORF">HMPREF0889_0323</name>
    <name evidence="3" type="ORF">HMPREF1039_0335</name>
</gene>
<dbReference type="Gene3D" id="3.40.50.1820">
    <property type="entry name" value="alpha/beta hydrolase"/>
    <property type="match status" value="1"/>
</dbReference>
<accession>D3LUZ8</accession>
<dbReference type="eggNOG" id="COG1073">
    <property type="taxonomic scope" value="Bacteria"/>
</dbReference>
<dbReference type="PANTHER" id="PTHR11614">
    <property type="entry name" value="PHOSPHOLIPASE-RELATED"/>
    <property type="match status" value="1"/>
</dbReference>
<protein>
    <recommendedName>
        <fullName evidence="1">Serine aminopeptidase S33 domain-containing protein</fullName>
    </recommendedName>
</protein>
<dbReference type="InterPro" id="IPR029058">
    <property type="entry name" value="AB_hydrolase_fold"/>
</dbReference>
<dbReference type="STRING" id="699218.HMPREF0889_0323"/>
<dbReference type="EMBL" id="AFIJ01000032">
    <property type="protein sequence ID" value="EGL39910.1"/>
    <property type="molecule type" value="Genomic_DNA"/>
</dbReference>
<proteinExistence type="predicted"/>
<dbReference type="InterPro" id="IPR022742">
    <property type="entry name" value="Hydrolase_4"/>
</dbReference>